<sequence>MSHSVPLPPCSNPATAAGTGGKGFMPWQRSQTPLGTTERAEEFTVPSDLVYTLPSPPSVTVATGYPKTQGEVNQDFSKVKAPSSQVPIHQFQNWVNDHYLRSFGEDDLAFLASEFKSFNGCPTVRVHVPSPHSTAAASTTTASVAPPPGGGATHDGSPATLHNNNNAHHHADIHDKTGASSRDMTYDIPALGRHYSEVWRDEDQELSPTKSQQQPDPDLRMAPSKLTVMDLAPDVLATEKVHLGPFAERLVSAIHPRPAVAPSSDPVADPLPPPHTTGPSPPPPPPPPPHHHSGPAAVLPNLKAVDHGELEQRVTQELQLLGVLGATETMSWTGRADDEISRALRRTQSVLAVQSGRNGVRKSVLAGRVRERMAAQEFDTIKEGLERLLAQQKYHYHHPTPSRAPIPDPALQTKIRNTDLAIAATLHKRRTFLDSLGPLLLRQHHHHPNNHHPHDGPSDPLRFDPRDLAQIVQIPNHSIYQHLLPHLPPSSSPAAADAAGAVSGTGTETGIGTGALRLDPHLPEHVVALASHMDPDLLAQYTI</sequence>
<evidence type="ECO:0000256" key="1">
    <source>
        <dbReference type="ARBA" id="ARBA00004123"/>
    </source>
</evidence>
<name>A0A2N5S3I3_9BASI</name>
<dbReference type="PANTHER" id="PTHR13556">
    <property type="entry name" value="TRANSCRIPTIONAL ADAPTER 3-RELATED"/>
    <property type="match status" value="1"/>
</dbReference>
<evidence type="ECO:0000256" key="2">
    <source>
        <dbReference type="ARBA" id="ARBA00005330"/>
    </source>
</evidence>
<proteinExistence type="inferred from homology"/>
<feature type="compositionally biased region" description="Pro residues" evidence="6">
    <location>
        <begin position="269"/>
        <end position="288"/>
    </location>
</feature>
<accession>A0A2N5S3I3</accession>
<feature type="compositionally biased region" description="Pro residues" evidence="6">
    <location>
        <begin position="1"/>
        <end position="11"/>
    </location>
</feature>
<comment type="similarity">
    <text evidence="2">Belongs to the NGG1 family.</text>
</comment>
<dbReference type="EMBL" id="PGCI01001104">
    <property type="protein sequence ID" value="PLW07806.1"/>
    <property type="molecule type" value="Genomic_DNA"/>
</dbReference>
<evidence type="ECO:0000313" key="7">
    <source>
        <dbReference type="EMBL" id="PLW07806.1"/>
    </source>
</evidence>
<organism evidence="7 8">
    <name type="scientific">Puccinia coronata f. sp. avenae</name>
    <dbReference type="NCBI Taxonomy" id="200324"/>
    <lineage>
        <taxon>Eukaryota</taxon>
        <taxon>Fungi</taxon>
        <taxon>Dikarya</taxon>
        <taxon>Basidiomycota</taxon>
        <taxon>Pucciniomycotina</taxon>
        <taxon>Pucciniomycetes</taxon>
        <taxon>Pucciniales</taxon>
        <taxon>Pucciniaceae</taxon>
        <taxon>Puccinia</taxon>
    </lineage>
</organism>
<dbReference type="PANTHER" id="PTHR13556:SF2">
    <property type="entry name" value="TRANSCRIPTIONAL ADAPTER 3"/>
    <property type="match status" value="1"/>
</dbReference>
<keyword evidence="5" id="KW-0539">Nucleus</keyword>
<evidence type="ECO:0000256" key="6">
    <source>
        <dbReference type="SAM" id="MobiDB-lite"/>
    </source>
</evidence>
<feature type="region of interest" description="Disordered" evidence="6">
    <location>
        <begin position="201"/>
        <end position="220"/>
    </location>
</feature>
<feature type="compositionally biased region" description="Polar residues" evidence="6">
    <location>
        <begin position="206"/>
        <end position="215"/>
    </location>
</feature>
<dbReference type="GO" id="GO:0005634">
    <property type="term" value="C:nucleus"/>
    <property type="evidence" value="ECO:0007669"/>
    <property type="project" value="UniProtKB-SubCell"/>
</dbReference>
<keyword evidence="4" id="KW-0804">Transcription</keyword>
<protein>
    <submittedName>
        <fullName evidence="7">Uncharacterized protein</fullName>
    </submittedName>
</protein>
<reference evidence="7 8" key="1">
    <citation type="submission" date="2017-11" db="EMBL/GenBank/DDBJ databases">
        <title>De novo assembly and phasing of dikaryotic genomes from two isolates of Puccinia coronata f. sp. avenae, the causal agent of oat crown rust.</title>
        <authorList>
            <person name="Miller M.E."/>
            <person name="Zhang Y."/>
            <person name="Omidvar V."/>
            <person name="Sperschneider J."/>
            <person name="Schwessinger B."/>
            <person name="Raley C."/>
            <person name="Palmer J.M."/>
            <person name="Garnica D."/>
            <person name="Upadhyaya N."/>
            <person name="Rathjen J."/>
            <person name="Taylor J.M."/>
            <person name="Park R.F."/>
            <person name="Dodds P.N."/>
            <person name="Hirsch C.D."/>
            <person name="Kianian S.F."/>
            <person name="Figueroa M."/>
        </authorList>
    </citation>
    <scope>NUCLEOTIDE SEQUENCE [LARGE SCALE GENOMIC DNA]</scope>
    <source>
        <strain evidence="7">12SD80</strain>
    </source>
</reference>
<dbReference type="GO" id="GO:0003713">
    <property type="term" value="F:transcription coactivator activity"/>
    <property type="evidence" value="ECO:0007669"/>
    <property type="project" value="TreeGrafter"/>
</dbReference>
<keyword evidence="3" id="KW-0805">Transcription regulation</keyword>
<feature type="region of interest" description="Disordered" evidence="6">
    <location>
        <begin position="130"/>
        <end position="184"/>
    </location>
</feature>
<dbReference type="Proteomes" id="UP000235392">
    <property type="component" value="Unassembled WGS sequence"/>
</dbReference>
<evidence type="ECO:0000256" key="5">
    <source>
        <dbReference type="ARBA" id="ARBA00023242"/>
    </source>
</evidence>
<dbReference type="AlphaFoldDB" id="A0A2N5S3I3"/>
<dbReference type="Pfam" id="PF10198">
    <property type="entry name" value="Ada3"/>
    <property type="match status" value="1"/>
</dbReference>
<evidence type="ECO:0000256" key="3">
    <source>
        <dbReference type="ARBA" id="ARBA00023015"/>
    </source>
</evidence>
<dbReference type="GO" id="GO:0000124">
    <property type="term" value="C:SAGA complex"/>
    <property type="evidence" value="ECO:0007669"/>
    <property type="project" value="TreeGrafter"/>
</dbReference>
<feature type="region of interest" description="Disordered" evidence="6">
    <location>
        <begin position="1"/>
        <end position="24"/>
    </location>
</feature>
<dbReference type="InterPro" id="IPR019340">
    <property type="entry name" value="Histone_AcTrfase_su3"/>
</dbReference>
<comment type="subcellular location">
    <subcellularLocation>
        <location evidence="1">Nucleus</location>
    </subcellularLocation>
</comment>
<gene>
    <name evidence="7" type="ORF">PCASD_24376</name>
</gene>
<comment type="caution">
    <text evidence="7">The sequence shown here is derived from an EMBL/GenBank/DDBJ whole genome shotgun (WGS) entry which is preliminary data.</text>
</comment>
<dbReference type="GO" id="GO:0006357">
    <property type="term" value="P:regulation of transcription by RNA polymerase II"/>
    <property type="evidence" value="ECO:0007669"/>
    <property type="project" value="TreeGrafter"/>
</dbReference>
<feature type="region of interest" description="Disordered" evidence="6">
    <location>
        <begin position="258"/>
        <end position="297"/>
    </location>
</feature>
<evidence type="ECO:0000313" key="8">
    <source>
        <dbReference type="Proteomes" id="UP000235392"/>
    </source>
</evidence>
<evidence type="ECO:0000256" key="4">
    <source>
        <dbReference type="ARBA" id="ARBA00023163"/>
    </source>
</evidence>
<feature type="compositionally biased region" description="Low complexity" evidence="6">
    <location>
        <begin position="130"/>
        <end position="144"/>
    </location>
</feature>